<dbReference type="InterPro" id="IPR052543">
    <property type="entry name" value="HTH_Metal-responsive_Reg"/>
</dbReference>
<proteinExistence type="predicted"/>
<dbReference type="SMART" id="SM00418">
    <property type="entry name" value="HTH_ARSR"/>
    <property type="match status" value="1"/>
</dbReference>
<dbReference type="Pfam" id="PF12840">
    <property type="entry name" value="HTH_20"/>
    <property type="match status" value="1"/>
</dbReference>
<dbReference type="GO" id="GO:0032791">
    <property type="term" value="F:lead ion binding"/>
    <property type="evidence" value="ECO:0007669"/>
    <property type="project" value="TreeGrafter"/>
</dbReference>
<dbReference type="AlphaFoldDB" id="A0A561T7A8"/>
<dbReference type="PROSITE" id="PS50987">
    <property type="entry name" value="HTH_ARSR_2"/>
    <property type="match status" value="1"/>
</dbReference>
<evidence type="ECO:0000313" key="2">
    <source>
        <dbReference type="EMBL" id="TWF82996.1"/>
    </source>
</evidence>
<keyword evidence="3" id="KW-1185">Reference proteome</keyword>
<organism evidence="2 3">
    <name type="scientific">Kitasatospora viridis</name>
    <dbReference type="NCBI Taxonomy" id="281105"/>
    <lineage>
        <taxon>Bacteria</taxon>
        <taxon>Bacillati</taxon>
        <taxon>Actinomycetota</taxon>
        <taxon>Actinomycetes</taxon>
        <taxon>Kitasatosporales</taxon>
        <taxon>Streptomycetaceae</taxon>
        <taxon>Kitasatospora</taxon>
    </lineage>
</organism>
<dbReference type="GO" id="GO:0097063">
    <property type="term" value="F:cadmium ion sensor activity"/>
    <property type="evidence" value="ECO:0007669"/>
    <property type="project" value="TreeGrafter"/>
</dbReference>
<dbReference type="PRINTS" id="PR00778">
    <property type="entry name" value="HTHARSR"/>
</dbReference>
<protein>
    <submittedName>
        <fullName evidence="2">DNA-binding transcriptional ArsR family regulator</fullName>
    </submittedName>
</protein>
<dbReference type="InterPro" id="IPR011991">
    <property type="entry name" value="ArsR-like_HTH"/>
</dbReference>
<dbReference type="RefSeq" id="WP_211786441.1">
    <property type="nucleotide sequence ID" value="NZ_BAAAMZ010000009.1"/>
</dbReference>
<name>A0A561T7A8_9ACTN</name>
<dbReference type="GO" id="GO:0003700">
    <property type="term" value="F:DNA-binding transcription factor activity"/>
    <property type="evidence" value="ECO:0007669"/>
    <property type="project" value="InterPro"/>
</dbReference>
<dbReference type="InterPro" id="IPR036388">
    <property type="entry name" value="WH-like_DNA-bd_sf"/>
</dbReference>
<comment type="caution">
    <text evidence="2">The sequence shown here is derived from an EMBL/GenBank/DDBJ whole genome shotgun (WGS) entry which is preliminary data.</text>
</comment>
<dbReference type="NCBIfam" id="NF033788">
    <property type="entry name" value="HTH_metalloreg"/>
    <property type="match status" value="1"/>
</dbReference>
<dbReference type="PANTHER" id="PTHR39168">
    <property type="entry name" value="TRANSCRIPTIONAL REGULATOR-RELATED"/>
    <property type="match status" value="1"/>
</dbReference>
<dbReference type="GO" id="GO:0003677">
    <property type="term" value="F:DNA binding"/>
    <property type="evidence" value="ECO:0007669"/>
    <property type="project" value="UniProtKB-KW"/>
</dbReference>
<gene>
    <name evidence="2" type="ORF">FHX73_14479</name>
</gene>
<evidence type="ECO:0000259" key="1">
    <source>
        <dbReference type="PROSITE" id="PS50987"/>
    </source>
</evidence>
<reference evidence="2 3" key="1">
    <citation type="submission" date="2019-06" db="EMBL/GenBank/DDBJ databases">
        <title>Sequencing the genomes of 1000 actinobacteria strains.</title>
        <authorList>
            <person name="Klenk H.-P."/>
        </authorList>
    </citation>
    <scope>NUCLEOTIDE SEQUENCE [LARGE SCALE GENOMIC DNA]</scope>
    <source>
        <strain evidence="2 3">DSM 44826</strain>
    </source>
</reference>
<dbReference type="SUPFAM" id="SSF46785">
    <property type="entry name" value="Winged helix' DNA-binding domain"/>
    <property type="match status" value="1"/>
</dbReference>
<dbReference type="Gene3D" id="1.10.10.10">
    <property type="entry name" value="Winged helix-like DNA-binding domain superfamily/Winged helix DNA-binding domain"/>
    <property type="match status" value="1"/>
</dbReference>
<sequence>MQDLDGGVTTVLGDAEISEIGSLLADRARCRVLMALNDGRALPASVLADEAGITRSTASSHLGKLADAGLLQVETHGRHRYYRLAGPQVGELLEILVRMAPAHPVRSLRDGNRAARLRQARTCYDHLAGRLGVDLMASVIKLGFLTGGDGIFHPELAEHDKVRGYGSDLEYSLDPAGERFLTELGVQLPVGKRRFIRYCVDWSEQRHHLAGALGRALLERFLQAEWVVRQERGRSLRITPAGRDVLLEQFDISWQ</sequence>
<evidence type="ECO:0000313" key="3">
    <source>
        <dbReference type="Proteomes" id="UP000317940"/>
    </source>
</evidence>
<dbReference type="GO" id="GO:0010288">
    <property type="term" value="P:response to lead ion"/>
    <property type="evidence" value="ECO:0007669"/>
    <property type="project" value="TreeGrafter"/>
</dbReference>
<feature type="domain" description="HTH arsR-type" evidence="1">
    <location>
        <begin position="9"/>
        <end position="104"/>
    </location>
</feature>
<dbReference type="Proteomes" id="UP000317940">
    <property type="component" value="Unassembled WGS sequence"/>
</dbReference>
<keyword evidence="2" id="KW-0238">DNA-binding</keyword>
<dbReference type="CDD" id="cd00090">
    <property type="entry name" value="HTH_ARSR"/>
    <property type="match status" value="1"/>
</dbReference>
<dbReference type="GO" id="GO:0046686">
    <property type="term" value="P:response to cadmium ion"/>
    <property type="evidence" value="ECO:0007669"/>
    <property type="project" value="TreeGrafter"/>
</dbReference>
<dbReference type="EMBL" id="VIWT01000004">
    <property type="protein sequence ID" value="TWF82996.1"/>
    <property type="molecule type" value="Genomic_DNA"/>
</dbReference>
<dbReference type="InterPro" id="IPR036390">
    <property type="entry name" value="WH_DNA-bd_sf"/>
</dbReference>
<dbReference type="InterPro" id="IPR001845">
    <property type="entry name" value="HTH_ArsR_DNA-bd_dom"/>
</dbReference>
<dbReference type="PANTHER" id="PTHR39168:SF1">
    <property type="entry name" value="TRANSCRIPTIONAL REGULATORY PROTEIN"/>
    <property type="match status" value="1"/>
</dbReference>
<accession>A0A561T7A8</accession>